<dbReference type="EMBL" id="CP033433">
    <property type="protein sequence ID" value="AYQ73813.1"/>
    <property type="molecule type" value="Genomic_DNA"/>
</dbReference>
<organism evidence="1 2">
    <name type="scientific">Cohnella candidum</name>
    <dbReference type="NCBI Taxonomy" id="2674991"/>
    <lineage>
        <taxon>Bacteria</taxon>
        <taxon>Bacillati</taxon>
        <taxon>Bacillota</taxon>
        <taxon>Bacilli</taxon>
        <taxon>Bacillales</taxon>
        <taxon>Paenibacillaceae</taxon>
        <taxon>Cohnella</taxon>
    </lineage>
</organism>
<accession>A0A3G3K069</accession>
<dbReference type="RefSeq" id="WP_123041897.1">
    <property type="nucleotide sequence ID" value="NZ_CP033433.1"/>
</dbReference>
<gene>
    <name evidence="1" type="ORF">EAV92_15245</name>
</gene>
<evidence type="ECO:0000313" key="2">
    <source>
        <dbReference type="Proteomes" id="UP000269097"/>
    </source>
</evidence>
<reference evidence="1 2" key="1">
    <citation type="submission" date="2018-10" db="EMBL/GenBank/DDBJ databases">
        <title>Genome Sequence of Cohnella sp.</title>
        <authorList>
            <person name="Srinivasan S."/>
            <person name="Kim M.K."/>
        </authorList>
    </citation>
    <scope>NUCLEOTIDE SEQUENCE [LARGE SCALE GENOMIC DNA]</scope>
    <source>
        <strain evidence="1 2">18JY8-7</strain>
    </source>
</reference>
<protein>
    <submittedName>
        <fullName evidence="1">Uncharacterized protein</fullName>
    </submittedName>
</protein>
<proteinExistence type="predicted"/>
<dbReference type="AlphaFoldDB" id="A0A3G3K069"/>
<dbReference type="Proteomes" id="UP000269097">
    <property type="component" value="Chromosome"/>
</dbReference>
<evidence type="ECO:0000313" key="1">
    <source>
        <dbReference type="EMBL" id="AYQ73813.1"/>
    </source>
</evidence>
<name>A0A3G3K069_9BACL</name>
<sequence length="326" mass="37852">MNICTWIHEGEGSRESDWRCAAVFFATSRRHNPLADHILFTDASSVPRIRGFDLERFLIEELKVRIERVPLSYRSPFGFQGMRKSPFYLFDVIKRIASPGEDEEAKYAVFHPDCVWLRPASIVESQLERYGLLTMATEDAVLTEAELNSISRLKLREIYREMLGETPVRVPEVCGSECFAATVKEARKLMPELERVWSVSLERFRRNRPRLADEEQMLGFAYARLGYPPRTANPFIKRIRTSPDAAGNEDPDDLYLTVWHLPDETDVGFVRVYRDVVRGRTVFRTAKADAYRRYLSRAMGVRLGRRGLTARGMRNLVYRKLRHIVK</sequence>
<keyword evidence="2" id="KW-1185">Reference proteome</keyword>
<dbReference type="KEGG" id="coh:EAV92_15245"/>